<evidence type="ECO:0000259" key="10">
    <source>
        <dbReference type="PROSITE" id="PS50929"/>
    </source>
</evidence>
<evidence type="ECO:0000313" key="11">
    <source>
        <dbReference type="EMBL" id="KZX13412.1"/>
    </source>
</evidence>
<dbReference type="STRING" id="66851.MBORA_06400"/>
<dbReference type="SUPFAM" id="SSF52540">
    <property type="entry name" value="P-loop containing nucleoside triphosphate hydrolases"/>
    <property type="match status" value="1"/>
</dbReference>
<feature type="transmembrane region" description="Helical" evidence="8">
    <location>
        <begin position="251"/>
        <end position="273"/>
    </location>
</feature>
<feature type="transmembrane region" description="Helical" evidence="8">
    <location>
        <begin position="61"/>
        <end position="78"/>
    </location>
</feature>
<comment type="caution">
    <text evidence="11">The sequence shown here is derived from an EMBL/GenBank/DDBJ whole genome shotgun (WGS) entry which is preliminary data.</text>
</comment>
<dbReference type="Pfam" id="PF00664">
    <property type="entry name" value="ABC_membrane"/>
    <property type="match status" value="1"/>
</dbReference>
<dbReference type="Gene3D" id="3.40.50.300">
    <property type="entry name" value="P-loop containing nucleotide triphosphate hydrolases"/>
    <property type="match status" value="1"/>
</dbReference>
<dbReference type="Proteomes" id="UP000077428">
    <property type="component" value="Unassembled WGS sequence"/>
</dbReference>
<dbReference type="InterPro" id="IPR027417">
    <property type="entry name" value="P-loop_NTPase"/>
</dbReference>
<dbReference type="PANTHER" id="PTHR24221">
    <property type="entry name" value="ATP-BINDING CASSETTE SUB-FAMILY B"/>
    <property type="match status" value="1"/>
</dbReference>
<dbReference type="PATRIC" id="fig|66851.6.peg.707"/>
<dbReference type="InterPro" id="IPR003439">
    <property type="entry name" value="ABC_transporter-like_ATP-bd"/>
</dbReference>
<keyword evidence="4" id="KW-0547">Nucleotide-binding</keyword>
<evidence type="ECO:0000313" key="12">
    <source>
        <dbReference type="Proteomes" id="UP000077428"/>
    </source>
</evidence>
<comment type="subcellular location">
    <subcellularLocation>
        <location evidence="1">Membrane</location>
        <topology evidence="1">Multi-pass membrane protein</topology>
    </subcellularLocation>
</comment>
<dbReference type="InterPro" id="IPR011527">
    <property type="entry name" value="ABC1_TM_dom"/>
</dbReference>
<evidence type="ECO:0000256" key="5">
    <source>
        <dbReference type="ARBA" id="ARBA00022840"/>
    </source>
</evidence>
<dbReference type="FunFam" id="3.40.50.300:FF:000287">
    <property type="entry name" value="Multidrug ABC transporter ATP-binding protein"/>
    <property type="match status" value="1"/>
</dbReference>
<evidence type="ECO:0000256" key="2">
    <source>
        <dbReference type="ARBA" id="ARBA00022448"/>
    </source>
</evidence>
<feature type="transmembrane region" description="Helical" evidence="8">
    <location>
        <begin position="165"/>
        <end position="181"/>
    </location>
</feature>
<keyword evidence="6 8" id="KW-1133">Transmembrane helix</keyword>
<reference evidence="12" key="1">
    <citation type="journal article" date="2016" name="Genome Announc.">
        <title>Draft Genome Sequences of Methanobrevibacter curvatus DSM11111, Methanobrevibacter cuticularis DSM11139, Methanobrevibacter filiformis DSM11501, and Methanobrevibacter oralis DSM7256.</title>
        <authorList>
            <person name="Poehlein A."/>
            <person name="Seedorf H."/>
        </authorList>
    </citation>
    <scope>NUCLEOTIDE SEQUENCE [LARGE SCALE GENOMIC DNA]</scope>
    <source>
        <strain evidence="12">DSM 7256 / JCM 30027 / ZR</strain>
    </source>
</reference>
<dbReference type="GO" id="GO:0140359">
    <property type="term" value="F:ABC-type transporter activity"/>
    <property type="evidence" value="ECO:0007669"/>
    <property type="project" value="InterPro"/>
</dbReference>
<dbReference type="AlphaFoldDB" id="A0A166BIS1"/>
<keyword evidence="5 11" id="KW-0067">ATP-binding</keyword>
<dbReference type="InterPro" id="IPR039421">
    <property type="entry name" value="Type_1_exporter"/>
</dbReference>
<keyword evidence="2" id="KW-0813">Transport</keyword>
<dbReference type="GO" id="GO:0005524">
    <property type="term" value="F:ATP binding"/>
    <property type="evidence" value="ECO:0007669"/>
    <property type="project" value="UniProtKB-KW"/>
</dbReference>
<dbReference type="InterPro" id="IPR017871">
    <property type="entry name" value="ABC_transporter-like_CS"/>
</dbReference>
<organism evidence="11 12">
    <name type="scientific">Methanobrevibacter oralis</name>
    <dbReference type="NCBI Taxonomy" id="66851"/>
    <lineage>
        <taxon>Archaea</taxon>
        <taxon>Methanobacteriati</taxon>
        <taxon>Methanobacteriota</taxon>
        <taxon>Methanomada group</taxon>
        <taxon>Methanobacteria</taxon>
        <taxon>Methanobacteriales</taxon>
        <taxon>Methanobacteriaceae</taxon>
        <taxon>Methanobrevibacter</taxon>
    </lineage>
</organism>
<dbReference type="InterPro" id="IPR003593">
    <property type="entry name" value="AAA+_ATPase"/>
</dbReference>
<sequence length="588" mass="66349">MLEFNMIKIIRELLNIAGDYSKNLKIAFVLSFFEELFAIIPIMLILYVLDKIISNTLSTDAIWTVAIVIVMSVILRTITRRLTDKFQANIGFKIFADERMKLGNKLKRLPMGYFSENNIGNITAIATSDMSFIEENSMMQISNIVTAFFNTAIGVIFLAILDYRIGIISFIIVILALFALNNHERIMEFHSGIKLEVQSQLINSVIEYVKGISVIKSFNMVGKRAKKLNEEFLKTRNAAIDFEKKAIFPSFIFDSVFSVGIGVTILFASFFALNKTMDLIFMLMVVIFVFQFYIPLKSLAGLSPQIYIMKKALDRYKSVSNLKLLDENGKDIALEHFGIEFDNVSFAYEDKEILHNVSFKVPEHSMTALVGKSGSGKTTVANLIARFWDIDSGQIKVGDVDIKDLTSDSLLKNMSMVFQKVYLFNDTILNNIKFGKSDATKEEIIEACKKARCHDFIMELENGYDTVIGEGGSSLSGGEKQRISIARAILKDAPIIILDEATASVDPDNEKHIQKAINELIKNKTLVMIAHKLSTIKNADQILVIDEGKIIQEGTHLDLINEDGLYDEFWQRRIKAKSWKINKSNSSI</sequence>
<evidence type="ECO:0000256" key="7">
    <source>
        <dbReference type="ARBA" id="ARBA00023136"/>
    </source>
</evidence>
<feature type="transmembrane region" description="Helical" evidence="8">
    <location>
        <begin position="141"/>
        <end position="159"/>
    </location>
</feature>
<evidence type="ECO:0000256" key="4">
    <source>
        <dbReference type="ARBA" id="ARBA00022741"/>
    </source>
</evidence>
<dbReference type="Gene3D" id="1.20.1560.10">
    <property type="entry name" value="ABC transporter type 1, transmembrane domain"/>
    <property type="match status" value="1"/>
</dbReference>
<dbReference type="PROSITE" id="PS50893">
    <property type="entry name" value="ABC_TRANSPORTER_2"/>
    <property type="match status" value="1"/>
</dbReference>
<dbReference type="EMBL" id="LWMU01000050">
    <property type="protein sequence ID" value="KZX13412.1"/>
    <property type="molecule type" value="Genomic_DNA"/>
</dbReference>
<dbReference type="Pfam" id="PF00005">
    <property type="entry name" value="ABC_tran"/>
    <property type="match status" value="1"/>
</dbReference>
<accession>A0A166BIS1</accession>
<dbReference type="OrthoDB" id="121502at2157"/>
<name>A0A166BIS1_METOA</name>
<evidence type="ECO:0000256" key="6">
    <source>
        <dbReference type="ARBA" id="ARBA00022989"/>
    </source>
</evidence>
<evidence type="ECO:0000256" key="1">
    <source>
        <dbReference type="ARBA" id="ARBA00004141"/>
    </source>
</evidence>
<dbReference type="SUPFAM" id="SSF90123">
    <property type="entry name" value="ABC transporter transmembrane region"/>
    <property type="match status" value="1"/>
</dbReference>
<dbReference type="SMART" id="SM00382">
    <property type="entry name" value="AAA"/>
    <property type="match status" value="1"/>
</dbReference>
<dbReference type="GO" id="GO:0016887">
    <property type="term" value="F:ATP hydrolysis activity"/>
    <property type="evidence" value="ECO:0007669"/>
    <property type="project" value="InterPro"/>
</dbReference>
<evidence type="ECO:0000256" key="3">
    <source>
        <dbReference type="ARBA" id="ARBA00022692"/>
    </source>
</evidence>
<evidence type="ECO:0000259" key="9">
    <source>
        <dbReference type="PROSITE" id="PS50893"/>
    </source>
</evidence>
<dbReference type="PROSITE" id="PS50929">
    <property type="entry name" value="ABC_TM1F"/>
    <property type="match status" value="1"/>
</dbReference>
<feature type="domain" description="ABC transporter" evidence="9">
    <location>
        <begin position="339"/>
        <end position="572"/>
    </location>
</feature>
<keyword evidence="12" id="KW-1185">Reference proteome</keyword>
<dbReference type="RefSeq" id="WP_197017434.1">
    <property type="nucleotide sequence ID" value="NZ_CABMAB010000021.1"/>
</dbReference>
<keyword evidence="11" id="KW-0378">Hydrolase</keyword>
<keyword evidence="3 8" id="KW-0812">Transmembrane</keyword>
<gene>
    <name evidence="11" type="primary">msbA_3</name>
    <name evidence="11" type="ORF">MBORA_06400</name>
</gene>
<dbReference type="GO" id="GO:0034040">
    <property type="term" value="F:ATPase-coupled lipid transmembrane transporter activity"/>
    <property type="evidence" value="ECO:0007669"/>
    <property type="project" value="TreeGrafter"/>
</dbReference>
<keyword evidence="7 8" id="KW-0472">Membrane</keyword>
<dbReference type="GO" id="GO:0016020">
    <property type="term" value="C:membrane"/>
    <property type="evidence" value="ECO:0007669"/>
    <property type="project" value="UniProtKB-SubCell"/>
</dbReference>
<dbReference type="PROSITE" id="PS00211">
    <property type="entry name" value="ABC_TRANSPORTER_1"/>
    <property type="match status" value="1"/>
</dbReference>
<dbReference type="EC" id="3.6.3.-" evidence="11"/>
<dbReference type="InterPro" id="IPR036640">
    <property type="entry name" value="ABC1_TM_sf"/>
</dbReference>
<feature type="transmembrane region" description="Helical" evidence="8">
    <location>
        <begin position="26"/>
        <end position="49"/>
    </location>
</feature>
<dbReference type="PANTHER" id="PTHR24221:SF397">
    <property type="entry name" value="ABC TRANSPORTER, ATP-BINDING TRANSMEMBRANE PROTEIN"/>
    <property type="match status" value="1"/>
</dbReference>
<feature type="transmembrane region" description="Helical" evidence="8">
    <location>
        <begin position="279"/>
        <end position="296"/>
    </location>
</feature>
<dbReference type="CDD" id="cd07346">
    <property type="entry name" value="ABC_6TM_exporters"/>
    <property type="match status" value="1"/>
</dbReference>
<evidence type="ECO:0000256" key="8">
    <source>
        <dbReference type="SAM" id="Phobius"/>
    </source>
</evidence>
<proteinExistence type="predicted"/>
<protein>
    <submittedName>
        <fullName evidence="11">Lipid A export ATP-binding/permease protein MsbA</fullName>
        <ecNumber evidence="11">3.6.3.-</ecNumber>
    </submittedName>
</protein>
<feature type="domain" description="ABC transmembrane type-1" evidence="10">
    <location>
        <begin position="26"/>
        <end position="306"/>
    </location>
</feature>